<evidence type="ECO:0000313" key="3">
    <source>
        <dbReference type="Proteomes" id="UP001626550"/>
    </source>
</evidence>
<reference evidence="2 3" key="1">
    <citation type="submission" date="2024-11" db="EMBL/GenBank/DDBJ databases">
        <title>Adaptive evolution of stress response genes in parasites aligns with host niche diversity.</title>
        <authorList>
            <person name="Hahn C."/>
            <person name="Resl P."/>
        </authorList>
    </citation>
    <scope>NUCLEOTIDE SEQUENCE [LARGE SCALE GENOMIC DNA]</scope>
    <source>
        <strain evidence="2">EGGRZ-B1_66</strain>
        <tissue evidence="2">Body</tissue>
    </source>
</reference>
<gene>
    <name evidence="2" type="ORF">Ciccas_014617</name>
</gene>
<comment type="caution">
    <text evidence="2">The sequence shown here is derived from an EMBL/GenBank/DDBJ whole genome shotgun (WGS) entry which is preliminary data.</text>
</comment>
<dbReference type="Proteomes" id="UP001626550">
    <property type="component" value="Unassembled WGS sequence"/>
</dbReference>
<feature type="non-terminal residue" evidence="2">
    <location>
        <position position="248"/>
    </location>
</feature>
<proteinExistence type="predicted"/>
<keyword evidence="3" id="KW-1185">Reference proteome</keyword>
<accession>A0ABD2PHY9</accession>
<organism evidence="2 3">
    <name type="scientific">Cichlidogyrus casuarinus</name>
    <dbReference type="NCBI Taxonomy" id="1844966"/>
    <lineage>
        <taxon>Eukaryota</taxon>
        <taxon>Metazoa</taxon>
        <taxon>Spiralia</taxon>
        <taxon>Lophotrochozoa</taxon>
        <taxon>Platyhelminthes</taxon>
        <taxon>Monogenea</taxon>
        <taxon>Monopisthocotylea</taxon>
        <taxon>Dactylogyridea</taxon>
        <taxon>Ancyrocephalidae</taxon>
        <taxon>Cichlidogyrus</taxon>
    </lineage>
</organism>
<dbReference type="AlphaFoldDB" id="A0ABD2PHY9"/>
<feature type="transmembrane region" description="Helical" evidence="1">
    <location>
        <begin position="205"/>
        <end position="227"/>
    </location>
</feature>
<dbReference type="EMBL" id="JBJKFK010009191">
    <property type="protein sequence ID" value="KAL3306887.1"/>
    <property type="molecule type" value="Genomic_DNA"/>
</dbReference>
<sequence>MILERCIMGFILDLHPLIYFNMEAPTNFRAALLQINQAIKSFKMGDLSFETIRKLMVGNIHAINAEDATVAEKKVALISKIWLVKVVMDLNIPSPSENVPDTSFEHITFSYANTNEHSDEYLRQLLRRQLEGSLFFLTHLRVDDNQVILGSHEITQSVVFIEVLRKMVFFLLDDSLQSQFQLRDLLSKGFEIFATGQSLMDRFKMFLLVIEEIIYSLVYPPVLVYYICMYLSHEALRIFLGEEHATIQ</sequence>
<evidence type="ECO:0000313" key="2">
    <source>
        <dbReference type="EMBL" id="KAL3306887.1"/>
    </source>
</evidence>
<keyword evidence="1" id="KW-1133">Transmembrane helix</keyword>
<protein>
    <submittedName>
        <fullName evidence="2">Uncharacterized protein</fullName>
    </submittedName>
</protein>
<keyword evidence="1" id="KW-0472">Membrane</keyword>
<name>A0ABD2PHY9_9PLAT</name>
<keyword evidence="1" id="KW-0812">Transmembrane</keyword>
<evidence type="ECO:0000256" key="1">
    <source>
        <dbReference type="SAM" id="Phobius"/>
    </source>
</evidence>